<name>A0ABQ7I2F3_9MICR</name>
<evidence type="ECO:0000256" key="3">
    <source>
        <dbReference type="ARBA" id="ARBA00022989"/>
    </source>
</evidence>
<comment type="caution">
    <text evidence="8">The sequence shown here is derived from an EMBL/GenBank/DDBJ whole genome shotgun (WGS) entry which is preliminary data.</text>
</comment>
<evidence type="ECO:0000313" key="8">
    <source>
        <dbReference type="EMBL" id="KAF7684581.1"/>
    </source>
</evidence>
<evidence type="ECO:0000256" key="2">
    <source>
        <dbReference type="ARBA" id="ARBA00022692"/>
    </source>
</evidence>
<comment type="subcellular location">
    <subcellularLocation>
        <location evidence="1">Membrane</location>
        <topology evidence="1">Multi-pass membrane protein</topology>
    </subcellularLocation>
</comment>
<evidence type="ECO:0000256" key="1">
    <source>
        <dbReference type="ARBA" id="ARBA00004141"/>
    </source>
</evidence>
<organism evidence="8 9">
    <name type="scientific">Astathelohania contejeani</name>
    <dbReference type="NCBI Taxonomy" id="164912"/>
    <lineage>
        <taxon>Eukaryota</taxon>
        <taxon>Fungi</taxon>
        <taxon>Fungi incertae sedis</taxon>
        <taxon>Microsporidia</taxon>
        <taxon>Astathelohaniidae</taxon>
        <taxon>Astathelohania</taxon>
    </lineage>
</organism>
<dbReference type="Pfam" id="PF00916">
    <property type="entry name" value="Sulfate_transp"/>
    <property type="match status" value="1"/>
</dbReference>
<sequence>MNEDNERNIQENSGVLIKGDSSIKDEDDSTRGNTTMNDSSYLNIDEETNKDEEICEKEETNKDEEISGGSCNTTSDVMPISNTNSAINEENKNINQQASLYSIIIGSVFSIIVGLFLTIVDLVSVGGSILSEPLPGGINKDTISMSMFVFGTIIAQLAFSLSSGLKSGIMAGVIIEAFPIINRIQINCTKEANGDPNIIITNTLLCISISVIIFSLISFLISKYRLEVIIHSIPKAVIYGFLLTIGINLIEIGDEQVSGTGQFLSRVILLLLVISMFIIQELAPSFSLLTPTFTTALICLFYIIFKVILGKENTELINDGWLGEQIHGVLSLKEVYAHFSYRSINPRLIMLCISDILSLAITSLIHLPINLSSFGQSVNVSFKFSKELQAQAIGNFFSTFAFIPSYFINSYSVIFNRVGAKTKYHSIALALFMPILFFYGLTIKNLTPKIVLALIPCYIGTDFCISSLFGSRKKMTNIEYCIMFITGIIGIYVNMFCALFIGFILSSILFVFYYIQEINYKHVTKQQIENKREMYLDSWGNKIYRINIEYILFFTTAPRIRLPICVDGMIIVIDLGLCYAMDCTGNIKFSEFLDELIKRKCNVIIVGRPLNAWVLDEYKNNLNVSVVEKYEEVHMAMMHIQSI</sequence>
<feature type="transmembrane region" description="Helical" evidence="6">
    <location>
        <begin position="450"/>
        <end position="470"/>
    </location>
</feature>
<feature type="transmembrane region" description="Helical" evidence="6">
    <location>
        <begin position="426"/>
        <end position="444"/>
    </location>
</feature>
<dbReference type="Proteomes" id="UP001516464">
    <property type="component" value="Unassembled WGS sequence"/>
</dbReference>
<dbReference type="EMBL" id="SBIQ01000008">
    <property type="protein sequence ID" value="KAF7684581.1"/>
    <property type="molecule type" value="Genomic_DNA"/>
</dbReference>
<gene>
    <name evidence="8" type="ORF">TCON_0227</name>
</gene>
<keyword evidence="9" id="KW-1185">Reference proteome</keyword>
<evidence type="ECO:0000259" key="7">
    <source>
        <dbReference type="Pfam" id="PF00916"/>
    </source>
</evidence>
<feature type="transmembrane region" description="Helical" evidence="6">
    <location>
        <begin position="233"/>
        <end position="251"/>
    </location>
</feature>
<evidence type="ECO:0000256" key="6">
    <source>
        <dbReference type="SAM" id="Phobius"/>
    </source>
</evidence>
<dbReference type="InterPro" id="IPR011547">
    <property type="entry name" value="SLC26A/SulP_dom"/>
</dbReference>
<feature type="transmembrane region" description="Helical" evidence="6">
    <location>
        <begin position="100"/>
        <end position="123"/>
    </location>
</feature>
<dbReference type="InterPro" id="IPR052706">
    <property type="entry name" value="Membrane-Transporter-like"/>
</dbReference>
<feature type="transmembrane region" description="Helical" evidence="6">
    <location>
        <begin position="263"/>
        <end position="280"/>
    </location>
</feature>
<keyword evidence="4 6" id="KW-0472">Membrane</keyword>
<feature type="transmembrane region" description="Helical" evidence="6">
    <location>
        <begin position="199"/>
        <end position="221"/>
    </location>
</feature>
<evidence type="ECO:0000256" key="5">
    <source>
        <dbReference type="SAM" id="MobiDB-lite"/>
    </source>
</evidence>
<keyword evidence="3 6" id="KW-1133">Transmembrane helix</keyword>
<evidence type="ECO:0000256" key="4">
    <source>
        <dbReference type="ARBA" id="ARBA00023136"/>
    </source>
</evidence>
<proteinExistence type="predicted"/>
<evidence type="ECO:0000313" key="9">
    <source>
        <dbReference type="Proteomes" id="UP001516464"/>
    </source>
</evidence>
<dbReference type="PANTHER" id="PTHR43310">
    <property type="entry name" value="SULFATE TRANSPORTER YBAR-RELATED"/>
    <property type="match status" value="1"/>
</dbReference>
<accession>A0ABQ7I2F3</accession>
<feature type="transmembrane region" description="Helical" evidence="6">
    <location>
        <begin position="286"/>
        <end position="305"/>
    </location>
</feature>
<feature type="compositionally biased region" description="Acidic residues" evidence="5">
    <location>
        <begin position="44"/>
        <end position="56"/>
    </location>
</feature>
<feature type="transmembrane region" description="Helical" evidence="6">
    <location>
        <begin position="389"/>
        <end position="414"/>
    </location>
</feature>
<reference evidence="8 9" key="1">
    <citation type="submission" date="2019-01" db="EMBL/GenBank/DDBJ databases">
        <title>Genomes sequencing and comparative genomics of infectious freshwater microsporidia, Cucumispora dikerogammari and Thelohania contejeani.</title>
        <authorList>
            <person name="Cormier A."/>
            <person name="Giraud I."/>
            <person name="Wattier R."/>
            <person name="Teixeira M."/>
            <person name="Grandjean F."/>
            <person name="Rigaud T."/>
            <person name="Cordaux R."/>
        </authorList>
    </citation>
    <scope>NUCLEOTIDE SEQUENCE [LARGE SCALE GENOMIC DNA]</scope>
    <source>
        <strain evidence="8">T1</strain>
        <tissue evidence="8">Spores</tissue>
    </source>
</reference>
<keyword evidence="2 6" id="KW-0812">Transmembrane</keyword>
<dbReference type="PANTHER" id="PTHR43310:SF4">
    <property type="entry name" value="AFR304WP"/>
    <property type="match status" value="1"/>
</dbReference>
<feature type="transmembrane region" description="Helical" evidence="6">
    <location>
        <begin position="482"/>
        <end position="515"/>
    </location>
</feature>
<feature type="domain" description="SLC26A/SulP transporter" evidence="7">
    <location>
        <begin position="100"/>
        <end position="486"/>
    </location>
</feature>
<feature type="compositionally biased region" description="Polar residues" evidence="5">
    <location>
        <begin position="31"/>
        <end position="42"/>
    </location>
</feature>
<feature type="region of interest" description="Disordered" evidence="5">
    <location>
        <begin position="1"/>
        <end position="77"/>
    </location>
</feature>
<protein>
    <recommendedName>
        <fullName evidence="7">SLC26A/SulP transporter domain-containing protein</fullName>
    </recommendedName>
</protein>